<protein>
    <submittedName>
        <fullName evidence="1">Uncharacterized protein</fullName>
    </submittedName>
</protein>
<dbReference type="eggNOG" id="arCOG09018">
    <property type="taxonomic scope" value="Archaea"/>
</dbReference>
<dbReference type="KEGG" id="nou:Natoc_2877"/>
<name>L0K251_9EURY</name>
<dbReference type="GeneID" id="83537813"/>
<accession>L0K251</accession>
<dbReference type="Proteomes" id="UP000010878">
    <property type="component" value="Chromosome"/>
</dbReference>
<reference evidence="1 2" key="1">
    <citation type="submission" date="2012-11" db="EMBL/GenBank/DDBJ databases">
        <title>FINISHED of Natronococcus occultus SP4, DSM 3396.</title>
        <authorList>
            <consortium name="DOE Joint Genome Institute"/>
            <person name="Eisen J."/>
            <person name="Huntemann M."/>
            <person name="Wei C.-L."/>
            <person name="Han J."/>
            <person name="Detter J.C."/>
            <person name="Han C."/>
            <person name="Tapia R."/>
            <person name="Chen A."/>
            <person name="Kyrpides N."/>
            <person name="Mavromatis K."/>
            <person name="Markowitz V."/>
            <person name="Szeto E."/>
            <person name="Ivanova N."/>
            <person name="Mikhailova N."/>
            <person name="Ovchinnikova G."/>
            <person name="Pagani I."/>
            <person name="Pati A."/>
            <person name="Goodwin L."/>
            <person name="Nordberg H.P."/>
            <person name="Cantor M.N."/>
            <person name="Hua S.X."/>
            <person name="Woyke T."/>
            <person name="Eisen J."/>
            <person name="Klenk H.-P."/>
            <person name="Klenk H.-P."/>
        </authorList>
    </citation>
    <scope>NUCLEOTIDE SEQUENCE [LARGE SCALE GENOMIC DNA]</scope>
    <source>
        <strain evidence="1 2">SP4</strain>
    </source>
</reference>
<dbReference type="HOGENOM" id="CLU_217430_0_0_2"/>
<dbReference type="AlphaFoldDB" id="L0K251"/>
<dbReference type="EMBL" id="CP003929">
    <property type="protein sequence ID" value="AGB38635.1"/>
    <property type="molecule type" value="Genomic_DNA"/>
</dbReference>
<evidence type="ECO:0000313" key="2">
    <source>
        <dbReference type="Proteomes" id="UP000010878"/>
    </source>
</evidence>
<organism evidence="1 2">
    <name type="scientific">Natronococcus occultus SP4</name>
    <dbReference type="NCBI Taxonomy" id="694430"/>
    <lineage>
        <taxon>Archaea</taxon>
        <taxon>Methanobacteriati</taxon>
        <taxon>Methanobacteriota</taxon>
        <taxon>Stenosarchaea group</taxon>
        <taxon>Halobacteria</taxon>
        <taxon>Halobacteriales</taxon>
        <taxon>Natrialbaceae</taxon>
        <taxon>Natronococcus</taxon>
    </lineage>
</organism>
<sequence>MPEVTVSESLYKKLEEENPESIEDAVWELMYQARRESQYQ</sequence>
<gene>
    <name evidence="1" type="ORF">Natoc_2877</name>
</gene>
<dbReference type="STRING" id="694430.Natoc_2877"/>
<dbReference type="RefSeq" id="WP_015322074.1">
    <property type="nucleotide sequence ID" value="NC_019974.1"/>
</dbReference>
<evidence type="ECO:0000313" key="1">
    <source>
        <dbReference type="EMBL" id="AGB38635.1"/>
    </source>
</evidence>
<proteinExistence type="predicted"/>
<keyword evidence="2" id="KW-1185">Reference proteome</keyword>